<dbReference type="Proteomes" id="UP001516400">
    <property type="component" value="Unassembled WGS sequence"/>
</dbReference>
<dbReference type="EMBL" id="JABFTP020000165">
    <property type="protein sequence ID" value="KAL3283855.1"/>
    <property type="molecule type" value="Genomic_DNA"/>
</dbReference>
<keyword evidence="2" id="KW-1185">Reference proteome</keyword>
<protein>
    <submittedName>
        <fullName evidence="1">Uncharacterized protein</fullName>
    </submittedName>
</protein>
<dbReference type="AlphaFoldDB" id="A0ABD2NYY1"/>
<sequence length="324" mass="37536">MLSQNTSSDHSKYSTTLQQFDKLKTIMNRKIVSELVKIRFGSAATTNLFRSEINDLRNPNDEDQRFMFPPQVDDYLQCRCSRMKPITWSLRWVLNTSSENFRPVQTQLVQLTPARTTAIPSISCGLETTIVSLEGIILIPKIKIKEKRSDKGLVEYSSRDRLPEKLENIDDLTEQITSAINVALKKINYKTKPEAEKLSADTKKLIDDERKIERDTEEFKYMKLQLKEAIRKDLRQYNTKMIQNAIDNNMNMKASRSRGRQKVHKVRNTDGIEITEWSEINNVIREYYAKLYASSRDSPPTNEVLVILNSAQKRYLKSTTTKSA</sequence>
<proteinExistence type="predicted"/>
<gene>
    <name evidence="1" type="ORF">HHI36_018024</name>
</gene>
<organism evidence="1 2">
    <name type="scientific">Cryptolaemus montrouzieri</name>
    <dbReference type="NCBI Taxonomy" id="559131"/>
    <lineage>
        <taxon>Eukaryota</taxon>
        <taxon>Metazoa</taxon>
        <taxon>Ecdysozoa</taxon>
        <taxon>Arthropoda</taxon>
        <taxon>Hexapoda</taxon>
        <taxon>Insecta</taxon>
        <taxon>Pterygota</taxon>
        <taxon>Neoptera</taxon>
        <taxon>Endopterygota</taxon>
        <taxon>Coleoptera</taxon>
        <taxon>Polyphaga</taxon>
        <taxon>Cucujiformia</taxon>
        <taxon>Coccinelloidea</taxon>
        <taxon>Coccinellidae</taxon>
        <taxon>Scymninae</taxon>
        <taxon>Scymnini</taxon>
        <taxon>Cryptolaemus</taxon>
    </lineage>
</organism>
<evidence type="ECO:0000313" key="2">
    <source>
        <dbReference type="Proteomes" id="UP001516400"/>
    </source>
</evidence>
<accession>A0ABD2NYY1</accession>
<reference evidence="1 2" key="1">
    <citation type="journal article" date="2021" name="BMC Biol.">
        <title>Horizontally acquired antibacterial genes associated with adaptive radiation of ladybird beetles.</title>
        <authorList>
            <person name="Li H.S."/>
            <person name="Tang X.F."/>
            <person name="Huang Y.H."/>
            <person name="Xu Z.Y."/>
            <person name="Chen M.L."/>
            <person name="Du X.Y."/>
            <person name="Qiu B.Y."/>
            <person name="Chen P.T."/>
            <person name="Zhang W."/>
            <person name="Slipinski A."/>
            <person name="Escalona H.E."/>
            <person name="Waterhouse R.M."/>
            <person name="Zwick A."/>
            <person name="Pang H."/>
        </authorList>
    </citation>
    <scope>NUCLEOTIDE SEQUENCE [LARGE SCALE GENOMIC DNA]</scope>
    <source>
        <strain evidence="1">SYSU2018</strain>
    </source>
</reference>
<comment type="caution">
    <text evidence="1">The sequence shown here is derived from an EMBL/GenBank/DDBJ whole genome shotgun (WGS) entry which is preliminary data.</text>
</comment>
<name>A0ABD2NYY1_9CUCU</name>
<evidence type="ECO:0000313" key="1">
    <source>
        <dbReference type="EMBL" id="KAL3283855.1"/>
    </source>
</evidence>